<dbReference type="SUPFAM" id="SSF47616">
    <property type="entry name" value="GST C-terminal domain-like"/>
    <property type="match status" value="2"/>
</dbReference>
<dbReference type="Gene3D" id="1.20.1050.130">
    <property type="match status" value="2"/>
</dbReference>
<dbReference type="CDD" id="cd03075">
    <property type="entry name" value="GST_N_Mu"/>
    <property type="match status" value="1"/>
</dbReference>
<dbReference type="PROSITE" id="PS50405">
    <property type="entry name" value="GST_CTER"/>
    <property type="match status" value="2"/>
</dbReference>
<comment type="function">
    <text evidence="2">Conjugation of reduced glutathione to a wide number of exogenous and endogenous hydrophobic electrophiles.</text>
</comment>
<dbReference type="InterPro" id="IPR036249">
    <property type="entry name" value="Thioredoxin-like_sf"/>
</dbReference>
<dbReference type="AlphaFoldDB" id="W6UA23"/>
<evidence type="ECO:0000259" key="9">
    <source>
        <dbReference type="PROSITE" id="PS50404"/>
    </source>
</evidence>
<dbReference type="InterPro" id="IPR004046">
    <property type="entry name" value="GST_C"/>
</dbReference>
<dbReference type="SUPFAM" id="SSF52833">
    <property type="entry name" value="Thioredoxin-like"/>
    <property type="match status" value="2"/>
</dbReference>
<comment type="caution">
    <text evidence="11">The sequence shown here is derived from an EMBL/GenBank/DDBJ whole genome shotgun (WGS) entry which is preliminary data.</text>
</comment>
<comment type="subunit">
    <text evidence="4">Homodimer.</text>
</comment>
<feature type="region of interest" description="Disordered" evidence="8">
    <location>
        <begin position="62"/>
        <end position="154"/>
    </location>
</feature>
<evidence type="ECO:0000256" key="2">
    <source>
        <dbReference type="ARBA" id="ARBA00003701"/>
    </source>
</evidence>
<dbReference type="GO" id="GO:0006749">
    <property type="term" value="P:glutathione metabolic process"/>
    <property type="evidence" value="ECO:0007669"/>
    <property type="project" value="TreeGrafter"/>
</dbReference>
<dbReference type="STRING" id="6210.W6UA23"/>
<evidence type="ECO:0000256" key="6">
    <source>
        <dbReference type="ARBA" id="ARBA00022679"/>
    </source>
</evidence>
<dbReference type="InterPro" id="IPR036282">
    <property type="entry name" value="Glutathione-S-Trfase_C_sf"/>
</dbReference>
<evidence type="ECO:0000259" key="10">
    <source>
        <dbReference type="PROSITE" id="PS50405"/>
    </source>
</evidence>
<dbReference type="PANTHER" id="PTHR11571">
    <property type="entry name" value="GLUTATHIONE S-TRANSFERASE"/>
    <property type="match status" value="1"/>
</dbReference>
<dbReference type="EC" id="2.5.1.18" evidence="5"/>
<evidence type="ECO:0000256" key="7">
    <source>
        <dbReference type="ARBA" id="ARBA00047960"/>
    </source>
</evidence>
<dbReference type="InterPro" id="IPR040079">
    <property type="entry name" value="Glutathione_S-Trfase"/>
</dbReference>
<feature type="domain" description="GST N-terminal" evidence="9">
    <location>
        <begin position="347"/>
        <end position="434"/>
    </location>
</feature>
<dbReference type="SFLD" id="SFLDS00019">
    <property type="entry name" value="Glutathione_Transferase_(cytos"/>
    <property type="match status" value="1"/>
</dbReference>
<dbReference type="InterPro" id="IPR010987">
    <property type="entry name" value="Glutathione-S-Trfase_C-like"/>
</dbReference>
<keyword evidence="12" id="KW-1185">Reference proteome</keyword>
<feature type="compositionally biased region" description="Low complexity" evidence="8">
    <location>
        <begin position="62"/>
        <end position="79"/>
    </location>
</feature>
<comment type="function">
    <text evidence="1">GST isoenzymes appear to play a central role in the parasite detoxification system. Other functions are also suspected including a role in increasing the solubility of haematin in the parasite gut.</text>
</comment>
<dbReference type="PANTHER" id="PTHR11571:SF222">
    <property type="entry name" value="GLUTATHIONE TRANSFERASE"/>
    <property type="match status" value="1"/>
</dbReference>
<dbReference type="InterPro" id="IPR004045">
    <property type="entry name" value="Glutathione_S-Trfase_N"/>
</dbReference>
<dbReference type="Proteomes" id="UP000019149">
    <property type="component" value="Unassembled WGS sequence"/>
</dbReference>
<feature type="compositionally biased region" description="Low complexity" evidence="8">
    <location>
        <begin position="93"/>
        <end position="102"/>
    </location>
</feature>
<feature type="compositionally biased region" description="Low complexity" evidence="8">
    <location>
        <begin position="131"/>
        <end position="143"/>
    </location>
</feature>
<evidence type="ECO:0000256" key="3">
    <source>
        <dbReference type="ARBA" id="ARBA00005861"/>
    </source>
</evidence>
<accession>W6UA23</accession>
<dbReference type="GO" id="GO:0004364">
    <property type="term" value="F:glutathione transferase activity"/>
    <property type="evidence" value="ECO:0007669"/>
    <property type="project" value="UniProtKB-EC"/>
</dbReference>
<dbReference type="Gene3D" id="1.20.1050.10">
    <property type="match status" value="1"/>
</dbReference>
<dbReference type="KEGG" id="egl:EGR_07247"/>
<feature type="compositionally biased region" description="Pro residues" evidence="8">
    <location>
        <begin position="80"/>
        <end position="92"/>
    </location>
</feature>
<protein>
    <recommendedName>
        <fullName evidence="5">glutathione transferase</fullName>
        <ecNumber evidence="5">2.5.1.18</ecNumber>
    </recommendedName>
</protein>
<dbReference type="FunFam" id="1.20.1050.10:FF:000003">
    <property type="entry name" value="Glutathione S-transferase 2"/>
    <property type="match status" value="1"/>
</dbReference>
<dbReference type="GeneID" id="36342962"/>
<dbReference type="PROSITE" id="PS50404">
    <property type="entry name" value="GST_NTER"/>
    <property type="match status" value="2"/>
</dbReference>
<dbReference type="Pfam" id="PF14497">
    <property type="entry name" value="GST_C_3"/>
    <property type="match status" value="2"/>
</dbReference>
<reference evidence="11 12" key="1">
    <citation type="journal article" date="2013" name="Nat. Genet.">
        <title>The genome of the hydatid tapeworm Echinococcus granulosus.</title>
        <authorList>
            <person name="Zheng H."/>
            <person name="Zhang W."/>
            <person name="Zhang L."/>
            <person name="Zhang Z."/>
            <person name="Li J."/>
            <person name="Lu G."/>
            <person name="Zhu Y."/>
            <person name="Wang Y."/>
            <person name="Huang Y."/>
            <person name="Liu J."/>
            <person name="Kang H."/>
            <person name="Chen J."/>
            <person name="Wang L."/>
            <person name="Chen A."/>
            <person name="Yu S."/>
            <person name="Gao Z."/>
            <person name="Jin L."/>
            <person name="Gu W."/>
            <person name="Wang Z."/>
            <person name="Zhao L."/>
            <person name="Shi B."/>
            <person name="Wen H."/>
            <person name="Lin R."/>
            <person name="Jones M.K."/>
            <person name="Brejova B."/>
            <person name="Vinar T."/>
            <person name="Zhao G."/>
            <person name="McManus D.P."/>
            <person name="Chen Z."/>
            <person name="Zhou Y."/>
            <person name="Wang S."/>
        </authorList>
    </citation>
    <scope>NUCLEOTIDE SEQUENCE [LARGE SCALE GENOMIC DNA]</scope>
</reference>
<dbReference type="EMBL" id="APAU02000073">
    <property type="protein sequence ID" value="EUB57885.1"/>
    <property type="molecule type" value="Genomic_DNA"/>
</dbReference>
<evidence type="ECO:0000256" key="1">
    <source>
        <dbReference type="ARBA" id="ARBA00002446"/>
    </source>
</evidence>
<dbReference type="GO" id="GO:0042802">
    <property type="term" value="F:identical protein binding"/>
    <property type="evidence" value="ECO:0007669"/>
    <property type="project" value="UniProtKB-ARBA"/>
</dbReference>
<keyword evidence="6" id="KW-0808">Transferase</keyword>
<dbReference type="PRINTS" id="PR01267">
    <property type="entry name" value="GSTRNSFRASEM"/>
</dbReference>
<organism evidence="11 12">
    <name type="scientific">Echinococcus granulosus</name>
    <name type="common">Hydatid tapeworm</name>
    <dbReference type="NCBI Taxonomy" id="6210"/>
    <lineage>
        <taxon>Eukaryota</taxon>
        <taxon>Metazoa</taxon>
        <taxon>Spiralia</taxon>
        <taxon>Lophotrochozoa</taxon>
        <taxon>Platyhelminthes</taxon>
        <taxon>Cestoda</taxon>
        <taxon>Eucestoda</taxon>
        <taxon>Cyclophyllidea</taxon>
        <taxon>Taeniidae</taxon>
        <taxon>Echinococcus</taxon>
        <taxon>Echinococcus granulosus group</taxon>
    </lineage>
</organism>
<dbReference type="Pfam" id="PF02798">
    <property type="entry name" value="GST_N"/>
    <property type="match status" value="2"/>
</dbReference>
<evidence type="ECO:0000256" key="8">
    <source>
        <dbReference type="SAM" id="MobiDB-lite"/>
    </source>
</evidence>
<evidence type="ECO:0000313" key="11">
    <source>
        <dbReference type="EMBL" id="EUB57885.1"/>
    </source>
</evidence>
<comment type="similarity">
    <text evidence="3">Belongs to the GST superfamily. Mu family.</text>
</comment>
<name>W6UA23_ECHGR</name>
<evidence type="ECO:0000256" key="5">
    <source>
        <dbReference type="ARBA" id="ARBA00012452"/>
    </source>
</evidence>
<dbReference type="RefSeq" id="XP_024349081.1">
    <property type="nucleotide sequence ID" value="XM_024496496.1"/>
</dbReference>
<dbReference type="CTD" id="36342962"/>
<feature type="compositionally biased region" description="Pro residues" evidence="8">
    <location>
        <begin position="118"/>
        <end position="130"/>
    </location>
</feature>
<evidence type="ECO:0000313" key="12">
    <source>
        <dbReference type="Proteomes" id="UP000019149"/>
    </source>
</evidence>
<gene>
    <name evidence="11" type="ORF">EGR_07247</name>
</gene>
<proteinExistence type="inferred from homology"/>
<comment type="catalytic activity">
    <reaction evidence="7">
        <text>RX + glutathione = an S-substituted glutathione + a halide anion + H(+)</text>
        <dbReference type="Rhea" id="RHEA:16437"/>
        <dbReference type="ChEBI" id="CHEBI:15378"/>
        <dbReference type="ChEBI" id="CHEBI:16042"/>
        <dbReference type="ChEBI" id="CHEBI:17792"/>
        <dbReference type="ChEBI" id="CHEBI:57925"/>
        <dbReference type="ChEBI" id="CHEBI:90779"/>
        <dbReference type="EC" id="2.5.1.18"/>
    </reaction>
</comment>
<dbReference type="Gene3D" id="3.40.30.10">
    <property type="entry name" value="Glutaredoxin"/>
    <property type="match status" value="1"/>
</dbReference>
<sequence>MSFCKSCCGCYCCCHEEYDLRKAEAKAPNENDAVFEMEPTVPELEYIDDFVGPPLMLLKPTMSPSPLSPHTSSSLLLMSPPTPLPTSSPTSPPQSLSASSSPPTVPELQHVDNFIEPPLKPPISTPPSSLPTPSLTLLPSPSMSTPPSPPIQPKATTVEEMESAPLVLSTASVWKNPKLGYWNIRERAEQIRIFCHYFQEDYQEELYEYGPGPEYSTSEWDNRKRSEEFAELELPYWIEEGVRLCGTAPILEHIADRHNLLPSDRHTRSRLRKTQEEIDKLRGDFEGLCYDEEWLNYPDFNLYDLLDMLVTFAPDCLRQFENLENFMLRFEGLQSVKAYITTEKFKSRPFFSPKAFWNGGQQIRLLLTYCGEKFDQEFYTAGPAPDFSREQWLSKKNNLGLDFPNLPYFVDGSLKLTQSSAILLYIADKHKMLPKTPEERATLLMVHQAAMDIRNGFYRLTFGPDYEKNRVEYMKNLPNEIKSLSDYLGNKKFFSGDQVNYPDFNIYDLLIVLETYAPQCLDNFGNLRAYIARFESIPAIKRYMSSSDYIHRPFTNTMAHWGYYFD</sequence>
<dbReference type="InterPro" id="IPR050213">
    <property type="entry name" value="GST_superfamily"/>
</dbReference>
<dbReference type="OrthoDB" id="4951845at2759"/>
<feature type="domain" description="GST C-terminal" evidence="10">
    <location>
        <begin position="436"/>
        <end position="554"/>
    </location>
</feature>
<dbReference type="InterPro" id="IPR003081">
    <property type="entry name" value="GST_mu"/>
</dbReference>
<feature type="domain" description="GST N-terminal" evidence="9">
    <location>
        <begin position="175"/>
        <end position="262"/>
    </location>
</feature>
<feature type="domain" description="GST C-terminal" evidence="10">
    <location>
        <begin position="197"/>
        <end position="350"/>
    </location>
</feature>
<evidence type="ECO:0000256" key="4">
    <source>
        <dbReference type="ARBA" id="ARBA00011738"/>
    </source>
</evidence>